<dbReference type="SUPFAM" id="SSF54236">
    <property type="entry name" value="Ubiquitin-like"/>
    <property type="match status" value="1"/>
</dbReference>
<sequence length="198" mass="22039">MSTPEKEFITKFISLASLKTSELSAESKKPLHDVTNLGVALPALRYKYDHKRAKRSALSGSASATIELRLKSIRAPKFSYSREFSTSQTIYQVKQYLVEAEESIVDSSQIKVLLKGKVLHENVLLSDLRTTEADLVVMVSKLDTPAPIPQPARADTFQVPWTKIQALLQGEVADPKDASTMLERLKQGWHATEPSDLD</sequence>
<keyword evidence="3" id="KW-1185">Reference proteome</keyword>
<dbReference type="AlphaFoldDB" id="A0A1G4KKX8"/>
<dbReference type="InterPro" id="IPR031765">
    <property type="entry name" value="Mdy2_get4-bd"/>
</dbReference>
<dbReference type="Gene3D" id="3.10.20.90">
    <property type="entry name" value="Phosphatidylinositol 3-kinase Catalytic Subunit, Chain A, domain 1"/>
    <property type="match status" value="1"/>
</dbReference>
<evidence type="ECO:0000313" key="3">
    <source>
        <dbReference type="Proteomes" id="UP000189911"/>
    </source>
</evidence>
<dbReference type="InterPro" id="IPR040474">
    <property type="entry name" value="MDY2_C"/>
</dbReference>
<accession>A0A1G4KKX8</accession>
<feature type="domain" description="Ubiquitin-like" evidence="1">
    <location>
        <begin position="66"/>
        <end position="145"/>
    </location>
</feature>
<evidence type="ECO:0000259" key="1">
    <source>
        <dbReference type="PROSITE" id="PS50053"/>
    </source>
</evidence>
<dbReference type="SMART" id="SM00213">
    <property type="entry name" value="UBQ"/>
    <property type="match status" value="1"/>
</dbReference>
<reference evidence="3" key="1">
    <citation type="submission" date="2016-03" db="EMBL/GenBank/DDBJ databases">
        <authorList>
            <person name="Devillers Hugo."/>
        </authorList>
    </citation>
    <scope>NUCLEOTIDE SEQUENCE [LARGE SCALE GENOMIC DNA]</scope>
</reference>
<organism evidence="2 3">
    <name type="scientific">Lachancea nothofagi CBS 11611</name>
    <dbReference type="NCBI Taxonomy" id="1266666"/>
    <lineage>
        <taxon>Eukaryota</taxon>
        <taxon>Fungi</taxon>
        <taxon>Dikarya</taxon>
        <taxon>Ascomycota</taxon>
        <taxon>Saccharomycotina</taxon>
        <taxon>Saccharomycetes</taxon>
        <taxon>Saccharomycetales</taxon>
        <taxon>Saccharomycetaceae</taxon>
        <taxon>Lachancea</taxon>
    </lineage>
</organism>
<dbReference type="EMBL" id="LT598447">
    <property type="protein sequence ID" value="SCV05148.1"/>
    <property type="molecule type" value="Genomic_DNA"/>
</dbReference>
<evidence type="ECO:0000313" key="2">
    <source>
        <dbReference type="EMBL" id="SCV05148.1"/>
    </source>
</evidence>
<proteinExistence type="predicted"/>
<gene>
    <name evidence="2" type="ORF">LANO_0H01112G</name>
</gene>
<dbReference type="Pfam" id="PF16843">
    <property type="entry name" value="Get5_bdg"/>
    <property type="match status" value="1"/>
</dbReference>
<dbReference type="InterPro" id="IPR000626">
    <property type="entry name" value="Ubiquitin-like_dom"/>
</dbReference>
<dbReference type="Pfam" id="PF00240">
    <property type="entry name" value="ubiquitin"/>
    <property type="match status" value="1"/>
</dbReference>
<dbReference type="InterPro" id="IPR029071">
    <property type="entry name" value="Ubiquitin-like_domsf"/>
</dbReference>
<dbReference type="Pfam" id="PF18514">
    <property type="entry name" value="MDY2_C"/>
    <property type="match status" value="1"/>
</dbReference>
<name>A0A1G4KKX8_9SACH</name>
<dbReference type="Proteomes" id="UP000189911">
    <property type="component" value="Chromosome H"/>
</dbReference>
<dbReference type="Gene3D" id="1.10.286.70">
    <property type="entry name" value="Get5 dimerization domain"/>
    <property type="match status" value="1"/>
</dbReference>
<dbReference type="PROSITE" id="PS50053">
    <property type="entry name" value="UBIQUITIN_2"/>
    <property type="match status" value="1"/>
</dbReference>
<dbReference type="OrthoDB" id="4067208at2759"/>
<protein>
    <submittedName>
        <fullName evidence="2">LANO_0H01112g1_1</fullName>
    </submittedName>
</protein>